<dbReference type="InterPro" id="IPR054254">
    <property type="entry name" value="DUF6985"/>
</dbReference>
<evidence type="ECO:0000259" key="1">
    <source>
        <dbReference type="Pfam" id="PF22481"/>
    </source>
</evidence>
<evidence type="ECO:0000313" key="2">
    <source>
        <dbReference type="EMBL" id="QCX49367.1"/>
    </source>
</evidence>
<proteinExistence type="predicted"/>
<organism evidence="2 3">
    <name type="scientific">Ralstonia solanacearum</name>
    <name type="common">Pseudomonas solanacearum</name>
    <dbReference type="NCBI Taxonomy" id="305"/>
    <lineage>
        <taxon>Bacteria</taxon>
        <taxon>Pseudomonadati</taxon>
        <taxon>Pseudomonadota</taxon>
        <taxon>Betaproteobacteria</taxon>
        <taxon>Burkholderiales</taxon>
        <taxon>Burkholderiaceae</taxon>
        <taxon>Ralstonia</taxon>
        <taxon>Ralstonia solanacearum species complex</taxon>
    </lineage>
</organism>
<protein>
    <recommendedName>
        <fullName evidence="1">DUF6985 domain-containing protein</fullName>
    </recommendedName>
</protein>
<dbReference type="Pfam" id="PF22481">
    <property type="entry name" value="DUF6985"/>
    <property type="match status" value="1"/>
</dbReference>
<accession>A0AA92IDS3</accession>
<gene>
    <name evidence="2" type="ORF">E7Z57_09775</name>
</gene>
<dbReference type="Proteomes" id="UP000310553">
    <property type="component" value="Chromosome"/>
</dbReference>
<evidence type="ECO:0000313" key="3">
    <source>
        <dbReference type="Proteomes" id="UP000310553"/>
    </source>
</evidence>
<dbReference type="EMBL" id="CP039339">
    <property type="protein sequence ID" value="QCX49367.1"/>
    <property type="molecule type" value="Genomic_DNA"/>
</dbReference>
<reference evidence="2 3" key="1">
    <citation type="submission" date="2019-04" db="EMBL/GenBank/DDBJ databases">
        <title>Complete Genome of UW386 and Higher Quality Genome of UW700.</title>
        <authorList>
            <person name="Jacobs J."/>
            <person name="Perez A."/>
            <person name="Steidl O."/>
            <person name="Allen C."/>
        </authorList>
    </citation>
    <scope>NUCLEOTIDE SEQUENCE [LARGE SCALE GENOMIC DNA]</scope>
    <source>
        <strain evidence="2 3">UW386</strain>
    </source>
</reference>
<sequence length="159" mass="18359">MKSLRDDVLGELTYEYGWTREYNYPLWGRSVTVKLIVPCDEHAEIEDAQRDAFARFDESKGQMVILAERAVFDYYQSICNEYRERLGVEFADTQAPRIQKIDQLEALIIPTEVVIQQSFKSGERIVGLLFRCSWEPELGLAVKFVGEEVEEVGTQDIVL</sequence>
<dbReference type="AlphaFoldDB" id="A0AA92IDS3"/>
<feature type="domain" description="DUF6985" evidence="1">
    <location>
        <begin position="9"/>
        <end position="158"/>
    </location>
</feature>
<name>A0AA92IDS3_RALSL</name>